<dbReference type="AlphaFoldDB" id="A0AAV4PVH2"/>
<proteinExistence type="predicted"/>
<evidence type="ECO:0000313" key="1">
    <source>
        <dbReference type="EMBL" id="GIY01423.1"/>
    </source>
</evidence>
<sequence>MSAAPRISTDIRVCVTSPEAATECNRKRNGPTVALKGIAVLTNFEMQYKSVKQKDRESCSASERMDKSLELFRLVDCRAWEIKETVLEDKLFDMMSFFTETADVADSTTKSAQLPSISSQITCYTAALLQVAATLLHSYFRSVLKYLAIPLP</sequence>
<dbReference type="EMBL" id="BPLQ01003582">
    <property type="protein sequence ID" value="GIY01423.1"/>
    <property type="molecule type" value="Genomic_DNA"/>
</dbReference>
<keyword evidence="2" id="KW-1185">Reference proteome</keyword>
<gene>
    <name evidence="1" type="ORF">CDAR_196321</name>
</gene>
<protein>
    <submittedName>
        <fullName evidence="1">Uncharacterized protein</fullName>
    </submittedName>
</protein>
<name>A0AAV4PVH2_9ARAC</name>
<dbReference type="Proteomes" id="UP001054837">
    <property type="component" value="Unassembled WGS sequence"/>
</dbReference>
<organism evidence="1 2">
    <name type="scientific">Caerostris darwini</name>
    <dbReference type="NCBI Taxonomy" id="1538125"/>
    <lineage>
        <taxon>Eukaryota</taxon>
        <taxon>Metazoa</taxon>
        <taxon>Ecdysozoa</taxon>
        <taxon>Arthropoda</taxon>
        <taxon>Chelicerata</taxon>
        <taxon>Arachnida</taxon>
        <taxon>Araneae</taxon>
        <taxon>Araneomorphae</taxon>
        <taxon>Entelegynae</taxon>
        <taxon>Araneoidea</taxon>
        <taxon>Araneidae</taxon>
        <taxon>Caerostris</taxon>
    </lineage>
</organism>
<comment type="caution">
    <text evidence="1">The sequence shown here is derived from an EMBL/GenBank/DDBJ whole genome shotgun (WGS) entry which is preliminary data.</text>
</comment>
<reference evidence="1 2" key="1">
    <citation type="submission" date="2021-06" db="EMBL/GenBank/DDBJ databases">
        <title>Caerostris darwini draft genome.</title>
        <authorList>
            <person name="Kono N."/>
            <person name="Arakawa K."/>
        </authorList>
    </citation>
    <scope>NUCLEOTIDE SEQUENCE [LARGE SCALE GENOMIC DNA]</scope>
</reference>
<evidence type="ECO:0000313" key="2">
    <source>
        <dbReference type="Proteomes" id="UP001054837"/>
    </source>
</evidence>
<accession>A0AAV4PVH2</accession>